<feature type="domain" description="KOW" evidence="12">
    <location>
        <begin position="13"/>
        <end position="40"/>
    </location>
</feature>
<comment type="similarity">
    <text evidence="2 10 11">Belongs to the universal ribosomal protein uL24 family.</text>
</comment>
<comment type="function">
    <text evidence="9 10">One of the proteins that surrounds the polypeptide exit tunnel on the outside of the subunit.</text>
</comment>
<dbReference type="InterPro" id="IPR005824">
    <property type="entry name" value="KOW"/>
</dbReference>
<dbReference type="Gene3D" id="2.30.30.30">
    <property type="match status" value="1"/>
</dbReference>
<dbReference type="PANTHER" id="PTHR12903">
    <property type="entry name" value="MITOCHONDRIAL RIBOSOMAL PROTEIN L24"/>
    <property type="match status" value="1"/>
</dbReference>
<sequence length="116" mass="12402">MIGGAILSQVKLHVKKGDTVVVLAGKDKGKEGKIVEALPKKGKVVVEGVNKVKRHTKPSQKYPQGGIIQKEAPLNACKVMLVCPACKKAARTGKKEVNGKMVRACKKCGEVIDQTK</sequence>
<dbReference type="FunFam" id="2.30.30.30:FF:000004">
    <property type="entry name" value="50S ribosomal protein L24"/>
    <property type="match status" value="1"/>
</dbReference>
<dbReference type="eggNOG" id="COG0198">
    <property type="taxonomic scope" value="Bacteria"/>
</dbReference>
<dbReference type="InterPro" id="IPR057264">
    <property type="entry name" value="Ribosomal_uL24_C"/>
</dbReference>
<reference evidence="13 14" key="1">
    <citation type="submission" date="2009-09" db="EMBL/GenBank/DDBJ databases">
        <authorList>
            <person name="Weinstock G."/>
            <person name="Sodergren E."/>
            <person name="Clifton S."/>
            <person name="Fulton L."/>
            <person name="Fulton B."/>
            <person name="Courtney L."/>
            <person name="Fronick C."/>
            <person name="Harrison M."/>
            <person name="Strong C."/>
            <person name="Farmer C."/>
            <person name="Delahaunty K."/>
            <person name="Markovic C."/>
            <person name="Hall O."/>
            <person name="Minx P."/>
            <person name="Tomlinson C."/>
            <person name="Mitreva M."/>
            <person name="Nelson J."/>
            <person name="Hou S."/>
            <person name="Wollam A."/>
            <person name="Pepin K.H."/>
            <person name="Johnson M."/>
            <person name="Bhonagiri V."/>
            <person name="Nash W.E."/>
            <person name="Warren W."/>
            <person name="Chinwalla A."/>
            <person name="Mardis E.R."/>
            <person name="Wilson R.K."/>
        </authorList>
    </citation>
    <scope>NUCLEOTIDE SEQUENCE [LARGE SCALE GENOMIC DNA]</scope>
    <source>
        <strain evidence="14">ATCC 35185 / DSM 20758 / VPI D19B-28</strain>
    </source>
</reference>
<dbReference type="EMBL" id="ACKP02000012">
    <property type="protein sequence ID" value="EEX77986.1"/>
    <property type="molecule type" value="Genomic_DNA"/>
</dbReference>
<dbReference type="SMART" id="SM00739">
    <property type="entry name" value="KOW"/>
    <property type="match status" value="1"/>
</dbReference>
<keyword evidence="4 10" id="KW-0699">rRNA-binding</keyword>
<dbReference type="NCBIfam" id="TIGR01079">
    <property type="entry name" value="rplX_bact"/>
    <property type="match status" value="1"/>
</dbReference>
<keyword evidence="5 10" id="KW-0694">RNA-binding</keyword>
<dbReference type="InterPro" id="IPR005825">
    <property type="entry name" value="Ribosomal_uL24_CS"/>
</dbReference>
<evidence type="ECO:0000256" key="10">
    <source>
        <dbReference type="HAMAP-Rule" id="MF_01326"/>
    </source>
</evidence>
<dbReference type="AlphaFoldDB" id="C9LTE0"/>
<proteinExistence type="inferred from homology"/>
<dbReference type="PROSITE" id="PS01108">
    <property type="entry name" value="RIBOSOMAL_L24"/>
    <property type="match status" value="1"/>
</dbReference>
<dbReference type="Pfam" id="PF00467">
    <property type="entry name" value="KOW"/>
    <property type="match status" value="1"/>
</dbReference>
<evidence type="ECO:0000256" key="1">
    <source>
        <dbReference type="ARBA" id="ARBA00004072"/>
    </source>
</evidence>
<evidence type="ECO:0000256" key="9">
    <source>
        <dbReference type="ARBA" id="ARBA00058688"/>
    </source>
</evidence>
<comment type="function">
    <text evidence="1 10">One of two assembly initiator proteins, it binds directly to the 5'-end of the 23S rRNA, where it nucleates assembly of the 50S subunit.</text>
</comment>
<keyword evidence="6 10" id="KW-0689">Ribosomal protein</keyword>
<comment type="subunit">
    <text evidence="3 10">Part of the 50S ribosomal subunit.</text>
</comment>
<dbReference type="GO" id="GO:0006412">
    <property type="term" value="P:translation"/>
    <property type="evidence" value="ECO:0007669"/>
    <property type="project" value="UniProtKB-UniRule"/>
</dbReference>
<dbReference type="InterPro" id="IPR008991">
    <property type="entry name" value="Translation_prot_SH3-like_sf"/>
</dbReference>
<dbReference type="Pfam" id="PF17136">
    <property type="entry name" value="ribosomal_L24"/>
    <property type="match status" value="1"/>
</dbReference>
<evidence type="ECO:0000256" key="7">
    <source>
        <dbReference type="ARBA" id="ARBA00023274"/>
    </source>
</evidence>
<comment type="caution">
    <text evidence="13">The sequence shown here is derived from an EMBL/GenBank/DDBJ whole genome shotgun (WGS) entry which is preliminary data.</text>
</comment>
<dbReference type="InterPro" id="IPR041988">
    <property type="entry name" value="Ribosomal_uL24_KOW"/>
</dbReference>
<dbReference type="Proteomes" id="UP000003505">
    <property type="component" value="Unassembled WGS sequence"/>
</dbReference>
<evidence type="ECO:0000313" key="13">
    <source>
        <dbReference type="EMBL" id="EEX77986.1"/>
    </source>
</evidence>
<dbReference type="GO" id="GO:0005840">
    <property type="term" value="C:ribosome"/>
    <property type="evidence" value="ECO:0007669"/>
    <property type="project" value="UniProtKB-KW"/>
</dbReference>
<evidence type="ECO:0000256" key="5">
    <source>
        <dbReference type="ARBA" id="ARBA00022884"/>
    </source>
</evidence>
<organism evidence="13 14">
    <name type="scientific">Selenomonas sputigena (strain ATCC 35185 / DSM 20758 / CCUG 44933 / VPI D19B-28)</name>
    <dbReference type="NCBI Taxonomy" id="546271"/>
    <lineage>
        <taxon>Bacteria</taxon>
        <taxon>Bacillati</taxon>
        <taxon>Bacillota</taxon>
        <taxon>Negativicutes</taxon>
        <taxon>Selenomonadales</taxon>
        <taxon>Selenomonadaceae</taxon>
        <taxon>Selenomonas</taxon>
    </lineage>
</organism>
<evidence type="ECO:0000259" key="12">
    <source>
        <dbReference type="SMART" id="SM00739"/>
    </source>
</evidence>
<dbReference type="InterPro" id="IPR014722">
    <property type="entry name" value="Rib_uL2_dom2"/>
</dbReference>
<keyword evidence="7 10" id="KW-0687">Ribonucleoprotein</keyword>
<dbReference type="CDD" id="cd06089">
    <property type="entry name" value="KOW_RPL26"/>
    <property type="match status" value="1"/>
</dbReference>
<evidence type="ECO:0000313" key="14">
    <source>
        <dbReference type="Proteomes" id="UP000003505"/>
    </source>
</evidence>
<dbReference type="GO" id="GO:0003735">
    <property type="term" value="F:structural constituent of ribosome"/>
    <property type="evidence" value="ECO:0007669"/>
    <property type="project" value="InterPro"/>
</dbReference>
<protein>
    <recommendedName>
        <fullName evidence="8 10">Large ribosomal subunit protein uL24</fullName>
    </recommendedName>
</protein>
<evidence type="ECO:0000256" key="3">
    <source>
        <dbReference type="ARBA" id="ARBA00011838"/>
    </source>
</evidence>
<gene>
    <name evidence="10 13" type="primary">rplX</name>
    <name evidence="13" type="ORF">SELSPUOL_00723</name>
</gene>
<dbReference type="GO" id="GO:1990904">
    <property type="term" value="C:ribonucleoprotein complex"/>
    <property type="evidence" value="ECO:0007669"/>
    <property type="project" value="UniProtKB-KW"/>
</dbReference>
<dbReference type="STRING" id="546271.Selsp_1479"/>
<evidence type="ECO:0000256" key="8">
    <source>
        <dbReference type="ARBA" id="ARBA00035206"/>
    </source>
</evidence>
<evidence type="ECO:0000256" key="6">
    <source>
        <dbReference type="ARBA" id="ARBA00022980"/>
    </source>
</evidence>
<evidence type="ECO:0000256" key="2">
    <source>
        <dbReference type="ARBA" id="ARBA00010618"/>
    </source>
</evidence>
<evidence type="ECO:0000256" key="11">
    <source>
        <dbReference type="RuleBase" id="RU003477"/>
    </source>
</evidence>
<dbReference type="GO" id="GO:0019843">
    <property type="term" value="F:rRNA binding"/>
    <property type="evidence" value="ECO:0007669"/>
    <property type="project" value="UniProtKB-UniRule"/>
</dbReference>
<evidence type="ECO:0000256" key="4">
    <source>
        <dbReference type="ARBA" id="ARBA00022730"/>
    </source>
</evidence>
<dbReference type="HAMAP" id="MF_01326_B">
    <property type="entry name" value="Ribosomal_uL24_B"/>
    <property type="match status" value="1"/>
</dbReference>
<accession>C9LTE0</accession>
<name>C9LTE0_SELS3</name>
<dbReference type="InterPro" id="IPR003256">
    <property type="entry name" value="Ribosomal_uL24"/>
</dbReference>
<dbReference type="SUPFAM" id="SSF50104">
    <property type="entry name" value="Translation proteins SH3-like domain"/>
    <property type="match status" value="1"/>
</dbReference>